<dbReference type="AlphaFoldDB" id="A0A1M6MKR3"/>
<keyword evidence="1" id="KW-0712">Selenocysteine</keyword>
<proteinExistence type="predicted"/>
<reference evidence="3 4" key="1">
    <citation type="submission" date="2016-11" db="EMBL/GenBank/DDBJ databases">
        <authorList>
            <person name="Jaros S."/>
            <person name="Januszkiewicz K."/>
            <person name="Wedrychowicz H."/>
        </authorList>
    </citation>
    <scope>NUCLEOTIDE SEQUENCE [LARGE SCALE GENOMIC DNA]</scope>
    <source>
        <strain evidence="3 4">DSM 17477</strain>
    </source>
</reference>
<gene>
    <name evidence="3" type="ORF">SAMN02745751_03505</name>
</gene>
<dbReference type="InterPro" id="IPR010187">
    <property type="entry name" value="Various_sel_PB"/>
</dbReference>
<dbReference type="Proteomes" id="UP000184052">
    <property type="component" value="Unassembled WGS sequence"/>
</dbReference>
<sequence length="349" mass="38219">MAKLRVVHYINQFYAGIGGEEKADYKPESREGAVGPGLAFTAAFKDEAEIVATVVCGDSYYNENMEEARKEILDMVKAYSPDLFIAGPAFNAGRYGMACGDISSLVQEELGIKSMSGMYIENPGADIYKKKIYIVETKNSAADMRKAVKKMAALALKLGKEETILSPEKEGYMKRGLRKNIFEDKRGSERAVDMLIRKMKKEEFVTEFPMPVFDRVSPSPAIKNMAEAKIAIVTSGGIVPKGNPDHIESSSASLYGKYDISKFSDLTCEDHETAHGGYDPSYANQDADRVIPVDILREMESEGRIGKLHDYFYTTTGNGTAVASAKSFAAEIARELVADGVNAVILTST</sequence>
<evidence type="ECO:0000256" key="2">
    <source>
        <dbReference type="ARBA" id="ARBA00023002"/>
    </source>
</evidence>
<evidence type="ECO:0000313" key="4">
    <source>
        <dbReference type="Proteomes" id="UP000184052"/>
    </source>
</evidence>
<organism evidence="3 4">
    <name type="scientific">Dethiosulfatibacter aminovorans DSM 17477</name>
    <dbReference type="NCBI Taxonomy" id="1121476"/>
    <lineage>
        <taxon>Bacteria</taxon>
        <taxon>Bacillati</taxon>
        <taxon>Bacillota</taxon>
        <taxon>Tissierellia</taxon>
        <taxon>Dethiosulfatibacter</taxon>
    </lineage>
</organism>
<dbReference type="EMBL" id="FQZL01000044">
    <property type="protein sequence ID" value="SHJ84049.1"/>
    <property type="molecule type" value="Genomic_DNA"/>
</dbReference>
<protein>
    <submittedName>
        <fullName evidence="3">Glycine reductase</fullName>
    </submittedName>
</protein>
<keyword evidence="4" id="KW-1185">Reference proteome</keyword>
<accession>A0A1M6MKR3</accession>
<dbReference type="NCBIfam" id="TIGR01918">
    <property type="entry name" value="various_sel_PB"/>
    <property type="match status" value="1"/>
</dbReference>
<keyword evidence="2" id="KW-0560">Oxidoreductase</keyword>
<dbReference type="Pfam" id="PF07355">
    <property type="entry name" value="GRDB"/>
    <property type="match status" value="1"/>
</dbReference>
<dbReference type="STRING" id="1121476.SAMN02745751_03505"/>
<evidence type="ECO:0000256" key="1">
    <source>
        <dbReference type="ARBA" id="ARBA00022933"/>
    </source>
</evidence>
<name>A0A1M6MKR3_9FIRM</name>
<evidence type="ECO:0000313" key="3">
    <source>
        <dbReference type="EMBL" id="SHJ84049.1"/>
    </source>
</evidence>
<dbReference type="GO" id="GO:0050485">
    <property type="term" value="F:oxidoreductase activity, acting on X-H and Y-H to form an X-Y bond, with a disulfide as acceptor"/>
    <property type="evidence" value="ECO:0007669"/>
    <property type="project" value="InterPro"/>
</dbReference>